<comment type="caution">
    <text evidence="1">The sequence shown here is derived from an EMBL/GenBank/DDBJ whole genome shotgun (WGS) entry which is preliminary data.</text>
</comment>
<protein>
    <submittedName>
        <fullName evidence="1">Uncharacterized protein</fullName>
    </submittedName>
</protein>
<evidence type="ECO:0000313" key="1">
    <source>
        <dbReference type="EMBL" id="KKU89432.1"/>
    </source>
</evidence>
<dbReference type="AlphaFoldDB" id="A0A0G1U5R5"/>
<organism evidence="1 2">
    <name type="scientific">Candidatus Wolfebacteria bacterium GW2011_GWA2_47_9b</name>
    <dbReference type="NCBI Taxonomy" id="1619005"/>
    <lineage>
        <taxon>Bacteria</taxon>
        <taxon>Candidatus Wolfeibacteriota</taxon>
    </lineage>
</organism>
<dbReference type="EMBL" id="LCPB01000014">
    <property type="protein sequence ID" value="KKU89432.1"/>
    <property type="molecule type" value="Genomic_DNA"/>
</dbReference>
<sequence>MLPEKERNRRKCLLHRTRNHPLDLYPMSHMNNTLGSDINIEVCVIRSNEDFRAIGKAFPATLFKVPLVTPEYRIR</sequence>
<proteinExistence type="predicted"/>
<reference evidence="1 2" key="1">
    <citation type="journal article" date="2015" name="Nature">
        <title>rRNA introns, odd ribosomes, and small enigmatic genomes across a large radiation of phyla.</title>
        <authorList>
            <person name="Brown C.T."/>
            <person name="Hug L.A."/>
            <person name="Thomas B.C."/>
            <person name="Sharon I."/>
            <person name="Castelle C.J."/>
            <person name="Singh A."/>
            <person name="Wilkins M.J."/>
            <person name="Williams K.H."/>
            <person name="Banfield J.F."/>
        </authorList>
    </citation>
    <scope>NUCLEOTIDE SEQUENCE [LARGE SCALE GENOMIC DNA]</scope>
</reference>
<name>A0A0G1U5R5_9BACT</name>
<accession>A0A0G1U5R5</accession>
<gene>
    <name evidence="1" type="ORF">UY19_C0014G0032</name>
</gene>
<dbReference type="Proteomes" id="UP000033882">
    <property type="component" value="Unassembled WGS sequence"/>
</dbReference>
<evidence type="ECO:0000313" key="2">
    <source>
        <dbReference type="Proteomes" id="UP000033882"/>
    </source>
</evidence>